<dbReference type="Proteomes" id="UP001060085">
    <property type="component" value="Linkage Group LG01"/>
</dbReference>
<comment type="caution">
    <text evidence="1">The sequence shown here is derived from an EMBL/GenBank/DDBJ whole genome shotgun (WGS) entry which is preliminary data.</text>
</comment>
<organism evidence="1 2">
    <name type="scientific">Catharanthus roseus</name>
    <name type="common">Madagascar periwinkle</name>
    <name type="synonym">Vinca rosea</name>
    <dbReference type="NCBI Taxonomy" id="4058"/>
    <lineage>
        <taxon>Eukaryota</taxon>
        <taxon>Viridiplantae</taxon>
        <taxon>Streptophyta</taxon>
        <taxon>Embryophyta</taxon>
        <taxon>Tracheophyta</taxon>
        <taxon>Spermatophyta</taxon>
        <taxon>Magnoliopsida</taxon>
        <taxon>eudicotyledons</taxon>
        <taxon>Gunneridae</taxon>
        <taxon>Pentapetalae</taxon>
        <taxon>asterids</taxon>
        <taxon>lamiids</taxon>
        <taxon>Gentianales</taxon>
        <taxon>Apocynaceae</taxon>
        <taxon>Rauvolfioideae</taxon>
        <taxon>Vinceae</taxon>
        <taxon>Catharanthinae</taxon>
        <taxon>Catharanthus</taxon>
    </lineage>
</organism>
<dbReference type="EMBL" id="CM044701">
    <property type="protein sequence ID" value="KAI5682107.1"/>
    <property type="molecule type" value="Genomic_DNA"/>
</dbReference>
<sequence>MPFNQCLSIFVYGKFSYRKPSMENLRNEFHTVRLKGSFSIRWLDPRYVLICSDLEEDYMRLRLKGSCTLQGQAFLEFGGNRSNEGFGRVWIGTGSSKGFWQLIAYEDLPSYCTNCIRIGHATIACKEQSHKAAALMQSWHQMRPLQQQEQELLRQKLASSSQFHSFPLAAIIDLDVVQNKALNASTAASIGPKISRRWGAAVQHQKNTHYSSMLSSNALKQTTRKSALLYGMNVASVIQHLSEITSFDEEPLLRIW</sequence>
<keyword evidence="2" id="KW-1185">Reference proteome</keyword>
<name>A0ACC0CB75_CATRO</name>
<protein>
    <submittedName>
        <fullName evidence="1">Uncharacterized protein</fullName>
    </submittedName>
</protein>
<evidence type="ECO:0000313" key="2">
    <source>
        <dbReference type="Proteomes" id="UP001060085"/>
    </source>
</evidence>
<proteinExistence type="predicted"/>
<evidence type="ECO:0000313" key="1">
    <source>
        <dbReference type="EMBL" id="KAI5682107.1"/>
    </source>
</evidence>
<reference evidence="2" key="1">
    <citation type="journal article" date="2023" name="Nat. Plants">
        <title>Single-cell RNA sequencing provides a high-resolution roadmap for understanding the multicellular compartmentation of specialized metabolism.</title>
        <authorList>
            <person name="Sun S."/>
            <person name="Shen X."/>
            <person name="Li Y."/>
            <person name="Li Y."/>
            <person name="Wang S."/>
            <person name="Li R."/>
            <person name="Zhang H."/>
            <person name="Shen G."/>
            <person name="Guo B."/>
            <person name="Wei J."/>
            <person name="Xu J."/>
            <person name="St-Pierre B."/>
            <person name="Chen S."/>
            <person name="Sun C."/>
        </authorList>
    </citation>
    <scope>NUCLEOTIDE SEQUENCE [LARGE SCALE GENOMIC DNA]</scope>
</reference>
<gene>
    <name evidence="1" type="ORF">M9H77_03335</name>
</gene>
<accession>A0ACC0CB75</accession>